<feature type="compositionally biased region" description="Basic residues" evidence="1">
    <location>
        <begin position="277"/>
        <end position="287"/>
    </location>
</feature>
<evidence type="ECO:0000313" key="2">
    <source>
        <dbReference type="EMBL" id="KAF1990484.1"/>
    </source>
</evidence>
<dbReference type="AlphaFoldDB" id="A0A6G1HBP4"/>
<feature type="region of interest" description="Disordered" evidence="1">
    <location>
        <begin position="273"/>
        <end position="295"/>
    </location>
</feature>
<keyword evidence="3" id="KW-1185">Reference proteome</keyword>
<name>A0A6G1HBP4_9PEZI</name>
<protein>
    <submittedName>
        <fullName evidence="2">Glycosyltransferase family 8 protein</fullName>
    </submittedName>
</protein>
<dbReference type="Gene3D" id="3.90.550.10">
    <property type="entry name" value="Spore Coat Polysaccharide Biosynthesis Protein SpsA, Chain A"/>
    <property type="match status" value="1"/>
</dbReference>
<gene>
    <name evidence="2" type="ORF">K402DRAFT_325125</name>
</gene>
<dbReference type="InterPro" id="IPR050587">
    <property type="entry name" value="GNT1/Glycosyltrans_8"/>
</dbReference>
<dbReference type="OrthoDB" id="2014201at2759"/>
<reference evidence="2" key="1">
    <citation type="journal article" date="2020" name="Stud. Mycol.">
        <title>101 Dothideomycetes genomes: a test case for predicting lifestyles and emergence of pathogens.</title>
        <authorList>
            <person name="Haridas S."/>
            <person name="Albert R."/>
            <person name="Binder M."/>
            <person name="Bloem J."/>
            <person name="Labutti K."/>
            <person name="Salamov A."/>
            <person name="Andreopoulos B."/>
            <person name="Baker S."/>
            <person name="Barry K."/>
            <person name="Bills G."/>
            <person name="Bluhm B."/>
            <person name="Cannon C."/>
            <person name="Castanera R."/>
            <person name="Culley D."/>
            <person name="Daum C."/>
            <person name="Ezra D."/>
            <person name="Gonzalez J."/>
            <person name="Henrissat B."/>
            <person name="Kuo A."/>
            <person name="Liang C."/>
            <person name="Lipzen A."/>
            <person name="Lutzoni F."/>
            <person name="Magnuson J."/>
            <person name="Mondo S."/>
            <person name="Nolan M."/>
            <person name="Ohm R."/>
            <person name="Pangilinan J."/>
            <person name="Park H.-J."/>
            <person name="Ramirez L."/>
            <person name="Alfaro M."/>
            <person name="Sun H."/>
            <person name="Tritt A."/>
            <person name="Yoshinaga Y."/>
            <person name="Zwiers L.-H."/>
            <person name="Turgeon B."/>
            <person name="Goodwin S."/>
            <person name="Spatafora J."/>
            <person name="Crous P."/>
            <person name="Grigoriev I."/>
        </authorList>
    </citation>
    <scope>NUCLEOTIDE SEQUENCE</scope>
    <source>
        <strain evidence="2">CBS 113979</strain>
    </source>
</reference>
<sequence>MTRLGWIPHALPSPVPHPVSQNQSLAAEDLVNWSQFAYTQYVTGPEHLCNSVMIFESLHRLGSRADRVILFPHDMSFDEAGAENDNSKLRKKAIEEYNVKFVPIQVIQGGGDPGWAKGFTKFLVFNQTDYARVLVLDSDGTVLQSMDELFVLPAAPVAMPRAYWIDKWMSAQLVLVEPSQFEWDRVQKGIENHTVGEDYDMEILNHLYGDSCLVIPHRKYDMLSGEFRNDPDDHWHYLGSKEEKWDSDSVWNETKYIHFSDWPFPKPWIDKGEQARRERRPHCRGKRPQSEEEDCRDRDHWLWLYKDFSDRRQSVCGRPYD</sequence>
<dbReference type="SUPFAM" id="SSF53448">
    <property type="entry name" value="Nucleotide-diphospho-sugar transferases"/>
    <property type="match status" value="1"/>
</dbReference>
<dbReference type="EMBL" id="ML977142">
    <property type="protein sequence ID" value="KAF1990484.1"/>
    <property type="molecule type" value="Genomic_DNA"/>
</dbReference>
<dbReference type="GO" id="GO:0016740">
    <property type="term" value="F:transferase activity"/>
    <property type="evidence" value="ECO:0007669"/>
    <property type="project" value="UniProtKB-KW"/>
</dbReference>
<organism evidence="2 3">
    <name type="scientific">Aulographum hederae CBS 113979</name>
    <dbReference type="NCBI Taxonomy" id="1176131"/>
    <lineage>
        <taxon>Eukaryota</taxon>
        <taxon>Fungi</taxon>
        <taxon>Dikarya</taxon>
        <taxon>Ascomycota</taxon>
        <taxon>Pezizomycotina</taxon>
        <taxon>Dothideomycetes</taxon>
        <taxon>Pleosporomycetidae</taxon>
        <taxon>Aulographales</taxon>
        <taxon>Aulographaceae</taxon>
    </lineage>
</organism>
<dbReference type="InterPro" id="IPR029044">
    <property type="entry name" value="Nucleotide-diphossugar_trans"/>
</dbReference>
<evidence type="ECO:0000313" key="3">
    <source>
        <dbReference type="Proteomes" id="UP000800041"/>
    </source>
</evidence>
<dbReference type="Proteomes" id="UP000800041">
    <property type="component" value="Unassembled WGS sequence"/>
</dbReference>
<accession>A0A6G1HBP4</accession>
<evidence type="ECO:0000256" key="1">
    <source>
        <dbReference type="SAM" id="MobiDB-lite"/>
    </source>
</evidence>
<dbReference type="PANTHER" id="PTHR11183">
    <property type="entry name" value="GLYCOGENIN SUBFAMILY MEMBER"/>
    <property type="match status" value="1"/>
</dbReference>
<keyword evidence="2" id="KW-0808">Transferase</keyword>
<proteinExistence type="predicted"/>